<evidence type="ECO:0000313" key="12">
    <source>
        <dbReference type="Proteomes" id="UP001164706"/>
    </source>
</evidence>
<dbReference type="Gene3D" id="3.90.226.10">
    <property type="entry name" value="2-enoyl-CoA Hydratase, Chain A, domain 1"/>
    <property type="match status" value="1"/>
</dbReference>
<dbReference type="InterPro" id="IPR018376">
    <property type="entry name" value="Enoyl-CoA_hyd/isom_CS"/>
</dbReference>
<evidence type="ECO:0000256" key="3">
    <source>
        <dbReference type="ARBA" id="ARBA00012076"/>
    </source>
</evidence>
<gene>
    <name evidence="11" type="ORF">OVN18_06085</name>
</gene>
<comment type="catalytic activity">
    <reaction evidence="8">
        <text>a 4-saturated-(3S)-3-hydroxyacyl-CoA = a (3E)-enoyl-CoA + H2O</text>
        <dbReference type="Rhea" id="RHEA:20724"/>
        <dbReference type="ChEBI" id="CHEBI:15377"/>
        <dbReference type="ChEBI" id="CHEBI:58521"/>
        <dbReference type="ChEBI" id="CHEBI:137480"/>
        <dbReference type="EC" id="4.2.1.17"/>
    </reaction>
</comment>
<dbReference type="EMBL" id="CP113089">
    <property type="protein sequence ID" value="WAB82566.1"/>
    <property type="molecule type" value="Genomic_DNA"/>
</dbReference>
<organism evidence="11 12">
    <name type="scientific">Microcella daejeonensis</name>
    <dbReference type="NCBI Taxonomy" id="2994971"/>
    <lineage>
        <taxon>Bacteria</taxon>
        <taxon>Bacillati</taxon>
        <taxon>Actinomycetota</taxon>
        <taxon>Actinomycetes</taxon>
        <taxon>Micrococcales</taxon>
        <taxon>Microbacteriaceae</taxon>
        <taxon>Microcella</taxon>
    </lineage>
</organism>
<comment type="catalytic activity">
    <reaction evidence="7">
        <text>a (3S)-3-hydroxyacyl-CoA = a (2E)-enoyl-CoA + H2O</text>
        <dbReference type="Rhea" id="RHEA:16105"/>
        <dbReference type="ChEBI" id="CHEBI:15377"/>
        <dbReference type="ChEBI" id="CHEBI:57318"/>
        <dbReference type="ChEBI" id="CHEBI:58856"/>
        <dbReference type="EC" id="4.2.1.17"/>
    </reaction>
</comment>
<dbReference type="EC" id="4.2.1.17" evidence="3"/>
<keyword evidence="12" id="KW-1185">Reference proteome</keyword>
<keyword evidence="4" id="KW-0276">Fatty acid metabolism</keyword>
<dbReference type="Pfam" id="PF00378">
    <property type="entry name" value="ECH_1"/>
    <property type="match status" value="1"/>
</dbReference>
<dbReference type="InterPro" id="IPR029045">
    <property type="entry name" value="ClpP/crotonase-like_dom_sf"/>
</dbReference>
<evidence type="ECO:0000256" key="7">
    <source>
        <dbReference type="ARBA" id="ARBA00023709"/>
    </source>
</evidence>
<dbReference type="InterPro" id="IPR001753">
    <property type="entry name" value="Enoyl-CoA_hydra/iso"/>
</dbReference>
<dbReference type="GO" id="GO:0006635">
    <property type="term" value="P:fatty acid beta-oxidation"/>
    <property type="evidence" value="ECO:0007669"/>
    <property type="project" value="TreeGrafter"/>
</dbReference>
<comment type="function">
    <text evidence="1">Could possibly oxidize fatty acids using specific components.</text>
</comment>
<dbReference type="RefSeq" id="WP_267782704.1">
    <property type="nucleotide sequence ID" value="NZ_CP113089.1"/>
</dbReference>
<dbReference type="FunFam" id="1.10.12.10:FF:000001">
    <property type="entry name" value="Probable enoyl-CoA hydratase, mitochondrial"/>
    <property type="match status" value="1"/>
</dbReference>
<accession>A0A9E8SAG6</accession>
<evidence type="ECO:0000256" key="4">
    <source>
        <dbReference type="ARBA" id="ARBA00022832"/>
    </source>
</evidence>
<evidence type="ECO:0000256" key="2">
    <source>
        <dbReference type="ARBA" id="ARBA00005254"/>
    </source>
</evidence>
<dbReference type="Proteomes" id="UP001164706">
    <property type="component" value="Chromosome"/>
</dbReference>
<dbReference type="SUPFAM" id="SSF52096">
    <property type="entry name" value="ClpP/crotonase"/>
    <property type="match status" value="1"/>
</dbReference>
<sequence length="258" mass="27117">MTEYATILTERRERVGIITLNRADRLNALNEQTMRDVVAAAQGLDADEGVGAIILTGAGRAFAAGADITEMAGLDGAEAAARGLFADWDRFAAVRTPTIAAVNGFALGGGCEVAMMCDLIIASEAASFGQPEITLGVIPGIGGTQRLVRAIGKAKAMDLVLTGRRITADEAERWGLVSRVVPAESLMDEALAIAAQIAGRSLPALHDATAAIDAAFEGPLAEGVALERRLFHAGFDRADQTEGMAAFVEKREPRFTHR</sequence>
<keyword evidence="6" id="KW-0456">Lyase</keyword>
<dbReference type="InterPro" id="IPR014748">
    <property type="entry name" value="Enoyl-CoA_hydra_C"/>
</dbReference>
<dbReference type="PANTHER" id="PTHR11941">
    <property type="entry name" value="ENOYL-COA HYDRATASE-RELATED"/>
    <property type="match status" value="1"/>
</dbReference>
<evidence type="ECO:0000256" key="10">
    <source>
        <dbReference type="RuleBase" id="RU003707"/>
    </source>
</evidence>
<evidence type="ECO:0000313" key="11">
    <source>
        <dbReference type="EMBL" id="WAB82566.1"/>
    </source>
</evidence>
<evidence type="ECO:0000256" key="6">
    <source>
        <dbReference type="ARBA" id="ARBA00023239"/>
    </source>
</evidence>
<proteinExistence type="inferred from homology"/>
<name>A0A9E8SAG6_9MICO</name>
<protein>
    <recommendedName>
        <fullName evidence="9">Probable enoyl-CoA hydratase echA8</fullName>
        <ecNumber evidence="3">4.2.1.17</ecNumber>
    </recommendedName>
</protein>
<reference evidence="11" key="1">
    <citation type="submission" date="2022-11" db="EMBL/GenBank/DDBJ databases">
        <title>Description of Microcella daejonensis nov. sp, isolated from riverside soil.</title>
        <authorList>
            <person name="Molina K.M."/>
            <person name="Kim S.B."/>
        </authorList>
    </citation>
    <scope>NUCLEOTIDE SEQUENCE</scope>
    <source>
        <strain evidence="11">MMS21-STM12</strain>
    </source>
</reference>
<evidence type="ECO:0000256" key="9">
    <source>
        <dbReference type="ARBA" id="ARBA00068643"/>
    </source>
</evidence>
<dbReference type="CDD" id="cd06558">
    <property type="entry name" value="crotonase-like"/>
    <property type="match status" value="1"/>
</dbReference>
<dbReference type="FunFam" id="3.90.226.10:FF:000019">
    <property type="entry name" value="Enoyl-CoA hydratase, mitochondrial"/>
    <property type="match status" value="1"/>
</dbReference>
<dbReference type="AlphaFoldDB" id="A0A9E8SAG6"/>
<dbReference type="KEGG" id="mdb:OVN18_06085"/>
<keyword evidence="5" id="KW-0443">Lipid metabolism</keyword>
<dbReference type="GO" id="GO:0004300">
    <property type="term" value="F:enoyl-CoA hydratase activity"/>
    <property type="evidence" value="ECO:0007669"/>
    <property type="project" value="UniProtKB-EC"/>
</dbReference>
<evidence type="ECO:0000256" key="1">
    <source>
        <dbReference type="ARBA" id="ARBA00002994"/>
    </source>
</evidence>
<dbReference type="PROSITE" id="PS00166">
    <property type="entry name" value="ENOYL_COA_HYDRATASE"/>
    <property type="match status" value="1"/>
</dbReference>
<dbReference type="Gene3D" id="1.10.12.10">
    <property type="entry name" value="Lyase 2-enoyl-coa Hydratase, Chain A, domain 2"/>
    <property type="match status" value="1"/>
</dbReference>
<evidence type="ECO:0000256" key="5">
    <source>
        <dbReference type="ARBA" id="ARBA00023098"/>
    </source>
</evidence>
<dbReference type="PANTHER" id="PTHR11941:SF54">
    <property type="entry name" value="ENOYL-COA HYDRATASE, MITOCHONDRIAL"/>
    <property type="match status" value="1"/>
</dbReference>
<comment type="similarity">
    <text evidence="2 10">Belongs to the enoyl-CoA hydratase/isomerase family.</text>
</comment>
<evidence type="ECO:0000256" key="8">
    <source>
        <dbReference type="ARBA" id="ARBA00023717"/>
    </source>
</evidence>